<gene>
    <name evidence="1" type="ORF">HPB47_000274</name>
</gene>
<protein>
    <submittedName>
        <fullName evidence="1">Uncharacterized protein</fullName>
    </submittedName>
</protein>
<evidence type="ECO:0000313" key="2">
    <source>
        <dbReference type="Proteomes" id="UP000805193"/>
    </source>
</evidence>
<name>A0AC60PS85_IXOPE</name>
<reference evidence="1 2" key="1">
    <citation type="journal article" date="2020" name="Cell">
        <title>Large-Scale Comparative Analyses of Tick Genomes Elucidate Their Genetic Diversity and Vector Capacities.</title>
        <authorList>
            <consortium name="Tick Genome and Microbiome Consortium (TIGMIC)"/>
            <person name="Jia N."/>
            <person name="Wang J."/>
            <person name="Shi W."/>
            <person name="Du L."/>
            <person name="Sun Y."/>
            <person name="Zhan W."/>
            <person name="Jiang J.F."/>
            <person name="Wang Q."/>
            <person name="Zhang B."/>
            <person name="Ji P."/>
            <person name="Bell-Sakyi L."/>
            <person name="Cui X.M."/>
            <person name="Yuan T.T."/>
            <person name="Jiang B.G."/>
            <person name="Yang W.F."/>
            <person name="Lam T.T."/>
            <person name="Chang Q.C."/>
            <person name="Ding S.J."/>
            <person name="Wang X.J."/>
            <person name="Zhu J.G."/>
            <person name="Ruan X.D."/>
            <person name="Zhao L."/>
            <person name="Wei J.T."/>
            <person name="Ye R.Z."/>
            <person name="Que T.C."/>
            <person name="Du C.H."/>
            <person name="Zhou Y.H."/>
            <person name="Cheng J.X."/>
            <person name="Dai P.F."/>
            <person name="Guo W.B."/>
            <person name="Han X.H."/>
            <person name="Huang E.J."/>
            <person name="Li L.F."/>
            <person name="Wei W."/>
            <person name="Gao Y.C."/>
            <person name="Liu J.Z."/>
            <person name="Shao H.Z."/>
            <person name="Wang X."/>
            <person name="Wang C.C."/>
            <person name="Yang T.C."/>
            <person name="Huo Q.B."/>
            <person name="Li W."/>
            <person name="Chen H.Y."/>
            <person name="Chen S.E."/>
            <person name="Zhou L.G."/>
            <person name="Ni X.B."/>
            <person name="Tian J.H."/>
            <person name="Sheng Y."/>
            <person name="Liu T."/>
            <person name="Pan Y.S."/>
            <person name="Xia L.Y."/>
            <person name="Li J."/>
            <person name="Zhao F."/>
            <person name="Cao W.C."/>
        </authorList>
    </citation>
    <scope>NUCLEOTIDE SEQUENCE [LARGE SCALE GENOMIC DNA]</scope>
    <source>
        <strain evidence="1">Iper-2018</strain>
    </source>
</reference>
<organism evidence="1 2">
    <name type="scientific">Ixodes persulcatus</name>
    <name type="common">Taiga tick</name>
    <dbReference type="NCBI Taxonomy" id="34615"/>
    <lineage>
        <taxon>Eukaryota</taxon>
        <taxon>Metazoa</taxon>
        <taxon>Ecdysozoa</taxon>
        <taxon>Arthropoda</taxon>
        <taxon>Chelicerata</taxon>
        <taxon>Arachnida</taxon>
        <taxon>Acari</taxon>
        <taxon>Parasitiformes</taxon>
        <taxon>Ixodida</taxon>
        <taxon>Ixodoidea</taxon>
        <taxon>Ixodidae</taxon>
        <taxon>Ixodinae</taxon>
        <taxon>Ixodes</taxon>
    </lineage>
</organism>
<dbReference type="Proteomes" id="UP000805193">
    <property type="component" value="Unassembled WGS sequence"/>
</dbReference>
<keyword evidence="2" id="KW-1185">Reference proteome</keyword>
<sequence length="179" mass="20645">MSLPTGSSLVFLNANTTFRCRQVGYFADTESSCRLYHVCHKVPGAQSRFFYKYSFQCHNKTVFNQATLTCTNPEESLPCEMSEDFYFMHGNEVDDDYSQGDEVLEDLVDHDYGEQGRYDSDNGGYEPPLDDERDLHDLELSVDPSGERQAFGRRLKAPKVSYNRDYEGEENKEDFVSEY</sequence>
<proteinExistence type="predicted"/>
<evidence type="ECO:0000313" key="1">
    <source>
        <dbReference type="EMBL" id="KAG0423977.1"/>
    </source>
</evidence>
<comment type="caution">
    <text evidence="1">The sequence shown here is derived from an EMBL/GenBank/DDBJ whole genome shotgun (WGS) entry which is preliminary data.</text>
</comment>
<accession>A0AC60PS85</accession>
<dbReference type="EMBL" id="JABSTQ010010033">
    <property type="protein sequence ID" value="KAG0423977.1"/>
    <property type="molecule type" value="Genomic_DNA"/>
</dbReference>